<protein>
    <submittedName>
        <fullName evidence="2">Uncharacterized protein</fullName>
    </submittedName>
</protein>
<keyword evidence="3" id="KW-1185">Reference proteome</keyword>
<dbReference type="AlphaFoldDB" id="A0A4Z2GP50"/>
<proteinExistence type="predicted"/>
<evidence type="ECO:0000256" key="1">
    <source>
        <dbReference type="SAM" id="MobiDB-lite"/>
    </source>
</evidence>
<gene>
    <name evidence="2" type="ORF">EYF80_034870</name>
</gene>
<evidence type="ECO:0000313" key="3">
    <source>
        <dbReference type="Proteomes" id="UP000314294"/>
    </source>
</evidence>
<comment type="caution">
    <text evidence="2">The sequence shown here is derived from an EMBL/GenBank/DDBJ whole genome shotgun (WGS) entry which is preliminary data.</text>
</comment>
<sequence>MTSRNSKLTSVNGCDGGNSSLGSRSKAKANSDALKQANKNIKWLFRVFLPFLLEAGASSCVLLSSWKVPTLRACSLFGNTNLHNLAFEPPDDRRQKTRPKHGAPVSCATLMLTVWDCN</sequence>
<dbReference type="EMBL" id="SRLO01000471">
    <property type="protein sequence ID" value="TNN54925.1"/>
    <property type="molecule type" value="Genomic_DNA"/>
</dbReference>
<organism evidence="2 3">
    <name type="scientific">Liparis tanakae</name>
    <name type="common">Tanaka's snailfish</name>
    <dbReference type="NCBI Taxonomy" id="230148"/>
    <lineage>
        <taxon>Eukaryota</taxon>
        <taxon>Metazoa</taxon>
        <taxon>Chordata</taxon>
        <taxon>Craniata</taxon>
        <taxon>Vertebrata</taxon>
        <taxon>Euteleostomi</taxon>
        <taxon>Actinopterygii</taxon>
        <taxon>Neopterygii</taxon>
        <taxon>Teleostei</taxon>
        <taxon>Neoteleostei</taxon>
        <taxon>Acanthomorphata</taxon>
        <taxon>Eupercaria</taxon>
        <taxon>Perciformes</taxon>
        <taxon>Cottioidei</taxon>
        <taxon>Cottales</taxon>
        <taxon>Liparidae</taxon>
        <taxon>Liparis</taxon>
    </lineage>
</organism>
<feature type="compositionally biased region" description="Polar residues" evidence="1">
    <location>
        <begin position="1"/>
        <end position="23"/>
    </location>
</feature>
<evidence type="ECO:0000313" key="2">
    <source>
        <dbReference type="EMBL" id="TNN54925.1"/>
    </source>
</evidence>
<reference evidence="2 3" key="1">
    <citation type="submission" date="2019-03" db="EMBL/GenBank/DDBJ databases">
        <title>First draft genome of Liparis tanakae, snailfish: a comprehensive survey of snailfish specific genes.</title>
        <authorList>
            <person name="Kim W."/>
            <person name="Song I."/>
            <person name="Jeong J.-H."/>
            <person name="Kim D."/>
            <person name="Kim S."/>
            <person name="Ryu S."/>
            <person name="Song J.Y."/>
            <person name="Lee S.K."/>
        </authorList>
    </citation>
    <scope>NUCLEOTIDE SEQUENCE [LARGE SCALE GENOMIC DNA]</scope>
    <source>
        <tissue evidence="2">Muscle</tissue>
    </source>
</reference>
<dbReference type="Proteomes" id="UP000314294">
    <property type="component" value="Unassembled WGS sequence"/>
</dbReference>
<accession>A0A4Z2GP50</accession>
<feature type="region of interest" description="Disordered" evidence="1">
    <location>
        <begin position="1"/>
        <end position="29"/>
    </location>
</feature>
<name>A0A4Z2GP50_9TELE</name>